<keyword evidence="6" id="KW-0227">DNA damage</keyword>
<dbReference type="InterPro" id="IPR014009">
    <property type="entry name" value="PIK_FAT"/>
</dbReference>
<dbReference type="OrthoDB" id="428639at2759"/>
<reference evidence="12 13" key="2">
    <citation type="submission" date="2024-05" db="EMBL/GenBank/DDBJ databases">
        <authorList>
            <person name="Chen Y."/>
            <person name="Shah S."/>
            <person name="Dougan E. K."/>
            <person name="Thang M."/>
            <person name="Chan C."/>
        </authorList>
    </citation>
    <scope>NUCLEOTIDE SEQUENCE [LARGE SCALE GENOMIC DNA]</scope>
</reference>
<dbReference type="EMBL" id="CAMXCT020000310">
    <property type="protein sequence ID" value="CAL1130350.1"/>
    <property type="molecule type" value="Genomic_DNA"/>
</dbReference>
<dbReference type="GO" id="GO:0005634">
    <property type="term" value="C:nucleus"/>
    <property type="evidence" value="ECO:0007669"/>
    <property type="project" value="UniProtKB-SubCell"/>
</dbReference>
<evidence type="ECO:0000256" key="8">
    <source>
        <dbReference type="ARBA" id="ARBA00022840"/>
    </source>
</evidence>
<evidence type="ECO:0000313" key="13">
    <source>
        <dbReference type="Proteomes" id="UP001152797"/>
    </source>
</evidence>
<dbReference type="EMBL" id="CAMXCT010000310">
    <property type="protein sequence ID" value="CAI3976975.1"/>
    <property type="molecule type" value="Genomic_DNA"/>
</dbReference>
<keyword evidence="13" id="KW-1185">Reference proteome</keyword>
<evidence type="ECO:0000256" key="5">
    <source>
        <dbReference type="ARBA" id="ARBA00022741"/>
    </source>
</evidence>
<evidence type="ECO:0000256" key="7">
    <source>
        <dbReference type="ARBA" id="ARBA00022777"/>
    </source>
</evidence>
<reference evidence="11" key="1">
    <citation type="submission" date="2022-10" db="EMBL/GenBank/DDBJ databases">
        <authorList>
            <person name="Chen Y."/>
            <person name="Dougan E. K."/>
            <person name="Chan C."/>
            <person name="Rhodes N."/>
            <person name="Thang M."/>
        </authorList>
    </citation>
    <scope>NUCLEOTIDE SEQUENCE</scope>
</reference>
<gene>
    <name evidence="11" type="ORF">C1SCF055_LOCUS5155</name>
</gene>
<dbReference type="InterPro" id="IPR057564">
    <property type="entry name" value="HEAT_ATR"/>
</dbReference>
<accession>A0A9P1BQK3</accession>
<evidence type="ECO:0000256" key="1">
    <source>
        <dbReference type="ARBA" id="ARBA00004123"/>
    </source>
</evidence>
<comment type="caution">
    <text evidence="11">The sequence shown here is derived from an EMBL/GenBank/DDBJ whole genome shotgun (WGS) entry which is preliminary data.</text>
</comment>
<dbReference type="EMBL" id="CAMXCT030000310">
    <property type="protein sequence ID" value="CAL4764287.1"/>
    <property type="molecule type" value="Genomic_DNA"/>
</dbReference>
<dbReference type="Pfam" id="PF02259">
    <property type="entry name" value="FAT"/>
    <property type="match status" value="1"/>
</dbReference>
<keyword evidence="3 12" id="KW-0723">Serine/threonine-protein kinase</keyword>
<dbReference type="PANTHER" id="PTHR37079">
    <property type="entry name" value="SERINE/THREONINE-PROTEIN KINASE ATM"/>
    <property type="match status" value="1"/>
</dbReference>
<name>A0A9P1BQK3_9DINO</name>
<dbReference type="GO" id="GO:0004674">
    <property type="term" value="F:protein serine/threonine kinase activity"/>
    <property type="evidence" value="ECO:0007669"/>
    <property type="project" value="UniProtKB-KW"/>
</dbReference>
<evidence type="ECO:0000259" key="10">
    <source>
        <dbReference type="PROSITE" id="PS51189"/>
    </source>
</evidence>
<evidence type="ECO:0000256" key="2">
    <source>
        <dbReference type="ARBA" id="ARBA00012513"/>
    </source>
</evidence>
<dbReference type="InterPro" id="IPR003151">
    <property type="entry name" value="PIK-rel_kinase_FAT"/>
</dbReference>
<evidence type="ECO:0000256" key="9">
    <source>
        <dbReference type="ARBA" id="ARBA00023242"/>
    </source>
</evidence>
<protein>
    <recommendedName>
        <fullName evidence="2">non-specific serine/threonine protein kinase</fullName>
        <ecNumber evidence="2">2.7.11.1</ecNumber>
    </recommendedName>
</protein>
<keyword evidence="8" id="KW-0067">ATP-binding</keyword>
<dbReference type="PROSITE" id="PS51189">
    <property type="entry name" value="FAT"/>
    <property type="match status" value="1"/>
</dbReference>
<dbReference type="InterPro" id="IPR016024">
    <property type="entry name" value="ARM-type_fold"/>
</dbReference>
<dbReference type="PANTHER" id="PTHR37079:SF4">
    <property type="entry name" value="SERINE_THREONINE-PROTEIN KINASE ATM"/>
    <property type="match status" value="1"/>
</dbReference>
<dbReference type="InterPro" id="IPR056802">
    <property type="entry name" value="ATR-like_M-HEAT"/>
</dbReference>
<dbReference type="SUPFAM" id="SSF48371">
    <property type="entry name" value="ARM repeat"/>
    <property type="match status" value="1"/>
</dbReference>
<keyword evidence="7 12" id="KW-0418">Kinase</keyword>
<dbReference type="InterPro" id="IPR038980">
    <property type="entry name" value="ATM_plant"/>
</dbReference>
<dbReference type="Pfam" id="PF25030">
    <property type="entry name" value="M-HEAT_ATR"/>
    <property type="match status" value="1"/>
</dbReference>
<evidence type="ECO:0000256" key="3">
    <source>
        <dbReference type="ARBA" id="ARBA00022527"/>
    </source>
</evidence>
<evidence type="ECO:0000256" key="6">
    <source>
        <dbReference type="ARBA" id="ARBA00022763"/>
    </source>
</evidence>
<proteinExistence type="predicted"/>
<keyword evidence="9" id="KW-0539">Nucleus</keyword>
<dbReference type="Pfam" id="PF23593">
    <property type="entry name" value="HEAT_ATR"/>
    <property type="match status" value="1"/>
</dbReference>
<dbReference type="Proteomes" id="UP001152797">
    <property type="component" value="Unassembled WGS sequence"/>
</dbReference>
<organism evidence="11">
    <name type="scientific">Cladocopium goreaui</name>
    <dbReference type="NCBI Taxonomy" id="2562237"/>
    <lineage>
        <taxon>Eukaryota</taxon>
        <taxon>Sar</taxon>
        <taxon>Alveolata</taxon>
        <taxon>Dinophyceae</taxon>
        <taxon>Suessiales</taxon>
        <taxon>Symbiodiniaceae</taxon>
        <taxon>Cladocopium</taxon>
    </lineage>
</organism>
<dbReference type="AlphaFoldDB" id="A0A9P1BQK3"/>
<dbReference type="EC" id="2.7.11.1" evidence="2"/>
<keyword evidence="5" id="KW-0547">Nucleotide-binding</keyword>
<evidence type="ECO:0000256" key="4">
    <source>
        <dbReference type="ARBA" id="ARBA00022679"/>
    </source>
</evidence>
<evidence type="ECO:0000313" key="12">
    <source>
        <dbReference type="EMBL" id="CAL4764287.1"/>
    </source>
</evidence>
<dbReference type="GO" id="GO:0006974">
    <property type="term" value="P:DNA damage response"/>
    <property type="evidence" value="ECO:0007669"/>
    <property type="project" value="UniProtKB-KW"/>
</dbReference>
<comment type="subcellular location">
    <subcellularLocation>
        <location evidence="1">Nucleus</location>
    </subcellularLocation>
</comment>
<dbReference type="GO" id="GO:0005524">
    <property type="term" value="F:ATP binding"/>
    <property type="evidence" value="ECO:0007669"/>
    <property type="project" value="UniProtKB-KW"/>
</dbReference>
<feature type="domain" description="FAT" evidence="10">
    <location>
        <begin position="650"/>
        <end position="1179"/>
    </location>
</feature>
<sequence>MKFRIRRLLPKMVPKLVIDQKMESIKELMKFLGKDFLPSFFTPLLPYVLSEVAEDNVGRIMASFKFLEKVYEHKLTINDICDAHWGTVLVRILWNSDRCAEPQRCDEAIARIQRLAEALPGKSQDSKKRGVVEKVAVAKKRRGEKSIIDVTGNECTPNIAGLTESGFLHALDILQIVISDSRENPKWQEYRQLLEDPFSSVSDVPLDVSRFFRSAAVLLEIVGDQLHRFAVKMFDLLQCACAQLRNVDSLRCWKHFLRIGVTRLKPLLPAVVSELLQLADSLQDTDMAAFQEVQKLLSSVVHETCKYPEVLLALPPLPEHLRGSKHSVEKALAKMSIQQRIESTVKQLEMSSQAVRHAILQGLLHFLMQQRQAFTKVADLPSDVLAKLMRVLLKFLSESASTGQLLCGQVLGALGAIDPVRFAGEVLVERHSPPKDLRSLKGDLELAKSVLEDFLAPNLANNSAAFAAQEIFKYFQDEQKQDVFNKLSEDAKEVLNPYRSSKYQSVSEGHGSDTHFQGALADAIALLPQERKAFFEACLPATPDSHGLALFLMHHVIHELIVSSPHDVHRTAKLSKLAQKLGQLVNFEGKDAPDSQETATAQAVFSLLDDLIQKKDEINAMPSRSTGDETWKKRQLERLGELCKPFSYRLVLSCAVRCGAHARALQFLEMEFVEATEGKGIDPGGCRVEEQDCELLQTIYRELGEPDGVVGAIRIGPSGRTRTELELQGKWSDMQASYEEVASTDRRRSALCGLVDCTQAMRRFESSLQLISGIRQEMPDLAEQLRPRSVEAAWQLSSWDRLTEALQAQDQIDTKDFQVQLGDILLQLHERNEVKLQQRLQETTVEVAHAASLAAQDSYTRAYQHLLRLHLLSDLHWLTQKQQEPGIAQNLLTRCDMSRPSFGARQALLGPLKVALQDMNLRDEAKAVELAFSRLCRKHGEPVAMEHPDTSFQGTSNELRASAQLEWGKILYASGAKHDALRHMLQLSSSCPRAQLLGARWAADASLLLPRVAEAEFQQAKERLNNEAAFFHHASYLDYLLKSQISEAARSMSQSAPAVKKLRTAAHAPFDRKNLVTFTFRGYLQALQRGTKRLHFILNRLLQLAWECCEVDVQKQDMVAEFQQEAAKIPPWMWYSVLSQLISRALHPDLKKTFTDIIKNVTKEYPQQAAWHLVQLLNSTNPDDRSHRELGQDIVSDVGRQKHDLHILLTTRRKIAEDFGKLASTTGESISIHFARDFPRLVGNGTQAEKWQVLVPLQSQMTATIPRNFSQWNG</sequence>
<evidence type="ECO:0000313" key="11">
    <source>
        <dbReference type="EMBL" id="CAI3976975.1"/>
    </source>
</evidence>
<keyword evidence="4" id="KW-0808">Transferase</keyword>